<dbReference type="STRING" id="1447782.SAMN05444417_3206"/>
<evidence type="ECO:0000256" key="1">
    <source>
        <dbReference type="SAM" id="MobiDB-lite"/>
    </source>
</evidence>
<proteinExistence type="predicted"/>
<accession>A0A1M6HFS5</accession>
<organism evidence="2 3">
    <name type="scientific">Wenxinia saemankumensis</name>
    <dbReference type="NCBI Taxonomy" id="1447782"/>
    <lineage>
        <taxon>Bacteria</taxon>
        <taxon>Pseudomonadati</taxon>
        <taxon>Pseudomonadota</taxon>
        <taxon>Alphaproteobacteria</taxon>
        <taxon>Rhodobacterales</taxon>
        <taxon>Roseobacteraceae</taxon>
        <taxon>Wenxinia</taxon>
    </lineage>
</organism>
<name>A0A1M6HFS5_9RHOB</name>
<dbReference type="AlphaFoldDB" id="A0A1M6HFS5"/>
<dbReference type="EMBL" id="FQYO01000006">
    <property type="protein sequence ID" value="SHJ20959.1"/>
    <property type="molecule type" value="Genomic_DNA"/>
</dbReference>
<feature type="region of interest" description="Disordered" evidence="1">
    <location>
        <begin position="1"/>
        <end position="36"/>
    </location>
</feature>
<evidence type="ECO:0000313" key="2">
    <source>
        <dbReference type="EMBL" id="SHJ20959.1"/>
    </source>
</evidence>
<gene>
    <name evidence="2" type="ORF">SAMN05444417_3206</name>
</gene>
<evidence type="ECO:0000313" key="3">
    <source>
        <dbReference type="Proteomes" id="UP000184292"/>
    </source>
</evidence>
<dbReference type="Proteomes" id="UP000184292">
    <property type="component" value="Unassembled WGS sequence"/>
</dbReference>
<keyword evidence="3" id="KW-1185">Reference proteome</keyword>
<protein>
    <submittedName>
        <fullName evidence="2">Uncharacterized protein</fullName>
    </submittedName>
</protein>
<reference evidence="2 3" key="1">
    <citation type="submission" date="2016-11" db="EMBL/GenBank/DDBJ databases">
        <authorList>
            <person name="Jaros S."/>
            <person name="Januszkiewicz K."/>
            <person name="Wedrychowicz H."/>
        </authorList>
    </citation>
    <scope>NUCLEOTIDE SEQUENCE [LARGE SCALE GENOMIC DNA]</scope>
    <source>
        <strain evidence="2 3">DSM 100565</strain>
    </source>
</reference>
<sequence>MTPPFDTATLSETEPSRRDQDSWAPPEAPIDMPRQVLEPARGGWSLRRLFPVRDFHA</sequence>
<dbReference type="RefSeq" id="WP_170865659.1">
    <property type="nucleotide sequence ID" value="NZ_FQYO01000006.1"/>
</dbReference>